<evidence type="ECO:0000256" key="10">
    <source>
        <dbReference type="ARBA" id="ARBA00023315"/>
    </source>
</evidence>
<evidence type="ECO:0000256" key="6">
    <source>
        <dbReference type="ARBA" id="ARBA00022824"/>
    </source>
</evidence>
<evidence type="ECO:0000256" key="2">
    <source>
        <dbReference type="ARBA" id="ARBA00005420"/>
    </source>
</evidence>
<comment type="subcellular location">
    <subcellularLocation>
        <location evidence="1 11">Endoplasmic reticulum membrane</location>
        <topology evidence="1 11">Multi-pass membrane protein</topology>
    </subcellularLocation>
</comment>
<accession>A0A6J2T1C5</accession>
<evidence type="ECO:0000313" key="13">
    <source>
        <dbReference type="RefSeq" id="XP_030369054.1"/>
    </source>
</evidence>
<evidence type="ECO:0000256" key="1">
    <source>
        <dbReference type="ARBA" id="ARBA00004477"/>
    </source>
</evidence>
<feature type="transmembrane region" description="Helical" evidence="11">
    <location>
        <begin position="20"/>
        <end position="38"/>
    </location>
</feature>
<keyword evidence="12" id="KW-1185">Reference proteome</keyword>
<keyword evidence="10" id="KW-0012">Acyltransferase</keyword>
<dbReference type="PANTHER" id="PTHR12317:SF79">
    <property type="entry name" value="ACYLTRANSFERASE"/>
    <property type="match status" value="1"/>
</dbReference>
<comment type="caution">
    <text evidence="11">Lacks conserved residue(s) required for the propagation of feature annotation.</text>
</comment>
<evidence type="ECO:0000313" key="14">
    <source>
        <dbReference type="RefSeq" id="XP_030369055.1"/>
    </source>
</evidence>
<keyword evidence="4 11" id="KW-0808">Transferase</keyword>
<dbReference type="GO" id="GO:0005789">
    <property type="term" value="C:endoplasmic reticulum membrane"/>
    <property type="evidence" value="ECO:0007669"/>
    <property type="project" value="UniProtKB-SubCell"/>
</dbReference>
<evidence type="ECO:0000256" key="11">
    <source>
        <dbReference type="RuleBase" id="RU367023"/>
    </source>
</evidence>
<protein>
    <recommendedName>
        <fullName evidence="11">Acyltransferase</fullName>
        <ecNumber evidence="11">2.3.1.-</ecNumber>
    </recommendedName>
</protein>
<name>A0A6J2T1C5_DROLE</name>
<evidence type="ECO:0000313" key="12">
    <source>
        <dbReference type="Proteomes" id="UP000504634"/>
    </source>
</evidence>
<dbReference type="RefSeq" id="XP_030369055.1">
    <property type="nucleotide sequence ID" value="XM_030513195.1"/>
</dbReference>
<gene>
    <name evidence="13 14" type="primary">LOC115620056</name>
</gene>
<keyword evidence="3" id="KW-0444">Lipid biosynthesis</keyword>
<evidence type="ECO:0000256" key="3">
    <source>
        <dbReference type="ARBA" id="ARBA00022516"/>
    </source>
</evidence>
<dbReference type="CDD" id="cd07987">
    <property type="entry name" value="LPLAT_MGAT-like"/>
    <property type="match status" value="1"/>
</dbReference>
<dbReference type="Proteomes" id="UP000504634">
    <property type="component" value="Unplaced"/>
</dbReference>
<sequence length="352" mass="39646">MKIEWAPVKVSPRRRLQTLVTAFFTFSFFTLPLVSLIILAMLLYYGGIIVRTLVPIYLVYVYYDHKKNHSAVDGNGWLFNRNNAFNRNYRDYFPVELVKTADLPPNRNYILASFPHGVLGTGICINMGLDIGKWLSLFPQVRPKVATLDQHFITPLLRELLRSWGLVSVSKESLTYYLSKSNDPKHSDNRDGFTSNAVAILVGGAQEALDTHPGKYILTLKNRKGFVKLAIRTGSPIVPTFSFGEVDIFDQVNNPPDSLLRRIQTLVKKLTGISPLIPVGRGFFNYTFGFLPHRRPVVQVVGAPIAVKQSAQPTAEYVDEIHGQVIAALELMFDKHKEKYLAGSKNIKLVIQ</sequence>
<comment type="similarity">
    <text evidence="2 11">Belongs to the diacylglycerol acyltransferase family.</text>
</comment>
<evidence type="ECO:0000256" key="8">
    <source>
        <dbReference type="ARBA" id="ARBA00023098"/>
    </source>
</evidence>
<evidence type="ECO:0000256" key="7">
    <source>
        <dbReference type="ARBA" id="ARBA00022989"/>
    </source>
</evidence>
<keyword evidence="8" id="KW-0443">Lipid metabolism</keyword>
<dbReference type="GO" id="GO:0004144">
    <property type="term" value="F:diacylglycerol O-acyltransferase activity"/>
    <property type="evidence" value="ECO:0007669"/>
    <property type="project" value="TreeGrafter"/>
</dbReference>
<evidence type="ECO:0000256" key="4">
    <source>
        <dbReference type="ARBA" id="ARBA00022679"/>
    </source>
</evidence>
<reference evidence="13 14" key="1">
    <citation type="submission" date="2025-04" db="UniProtKB">
        <authorList>
            <consortium name="RefSeq"/>
        </authorList>
    </citation>
    <scope>IDENTIFICATION</scope>
    <source>
        <strain evidence="13 14">11010-0011.00</strain>
        <tissue evidence="13 14">Whole body</tissue>
    </source>
</reference>
<dbReference type="Pfam" id="PF03982">
    <property type="entry name" value="DAGAT"/>
    <property type="match status" value="1"/>
</dbReference>
<organism evidence="12 14">
    <name type="scientific">Drosophila lebanonensis</name>
    <name type="common">Fruit fly</name>
    <name type="synonym">Scaptodrosophila lebanonensis</name>
    <dbReference type="NCBI Taxonomy" id="7225"/>
    <lineage>
        <taxon>Eukaryota</taxon>
        <taxon>Metazoa</taxon>
        <taxon>Ecdysozoa</taxon>
        <taxon>Arthropoda</taxon>
        <taxon>Hexapoda</taxon>
        <taxon>Insecta</taxon>
        <taxon>Pterygota</taxon>
        <taxon>Neoptera</taxon>
        <taxon>Endopterygota</taxon>
        <taxon>Diptera</taxon>
        <taxon>Brachycera</taxon>
        <taxon>Muscomorpha</taxon>
        <taxon>Ephydroidea</taxon>
        <taxon>Drosophilidae</taxon>
        <taxon>Scaptodrosophila</taxon>
    </lineage>
</organism>
<dbReference type="InterPro" id="IPR007130">
    <property type="entry name" value="DAGAT"/>
</dbReference>
<keyword evidence="9 11" id="KW-0472">Membrane</keyword>
<dbReference type="PANTHER" id="PTHR12317">
    <property type="entry name" value="DIACYLGLYCEROL O-ACYLTRANSFERASE"/>
    <property type="match status" value="1"/>
</dbReference>
<evidence type="ECO:0000256" key="9">
    <source>
        <dbReference type="ARBA" id="ARBA00023136"/>
    </source>
</evidence>
<dbReference type="GeneID" id="115620056"/>
<dbReference type="OrthoDB" id="264532at2759"/>
<keyword evidence="5 11" id="KW-0812">Transmembrane</keyword>
<keyword evidence="7 11" id="KW-1133">Transmembrane helix</keyword>
<evidence type="ECO:0000256" key="5">
    <source>
        <dbReference type="ARBA" id="ARBA00022692"/>
    </source>
</evidence>
<proteinExistence type="inferred from homology"/>
<keyword evidence="6 11" id="KW-0256">Endoplasmic reticulum</keyword>
<dbReference type="GO" id="GO:0019432">
    <property type="term" value="P:triglyceride biosynthetic process"/>
    <property type="evidence" value="ECO:0007669"/>
    <property type="project" value="TreeGrafter"/>
</dbReference>
<dbReference type="AlphaFoldDB" id="A0A6J2T1C5"/>
<dbReference type="RefSeq" id="XP_030369054.1">
    <property type="nucleotide sequence ID" value="XM_030513194.1"/>
</dbReference>
<dbReference type="EC" id="2.3.1.-" evidence="11"/>